<dbReference type="PANTHER" id="PTHR47992">
    <property type="entry name" value="PROTEIN PHOSPHATASE"/>
    <property type="match status" value="1"/>
</dbReference>
<evidence type="ECO:0000256" key="9">
    <source>
        <dbReference type="ARBA" id="ARBA00071184"/>
    </source>
</evidence>
<accession>A0A6G4X350</accession>
<dbReference type="Pfam" id="PF00481">
    <property type="entry name" value="PP2C"/>
    <property type="match status" value="1"/>
</dbReference>
<dbReference type="CDD" id="cd00143">
    <property type="entry name" value="PP2Cc"/>
    <property type="match status" value="1"/>
</dbReference>
<feature type="compositionally biased region" description="Basic and acidic residues" evidence="12">
    <location>
        <begin position="478"/>
        <end position="500"/>
    </location>
</feature>
<evidence type="ECO:0000256" key="2">
    <source>
        <dbReference type="ARBA" id="ARBA00013081"/>
    </source>
</evidence>
<dbReference type="SUPFAM" id="SSF81606">
    <property type="entry name" value="PP2C-like"/>
    <property type="match status" value="1"/>
</dbReference>
<dbReference type="InterPro" id="IPR015655">
    <property type="entry name" value="PP2C"/>
</dbReference>
<reference evidence="14 15" key="1">
    <citation type="submission" date="2020-02" db="EMBL/GenBank/DDBJ databases">
        <title>Whole-genome analyses of novel actinobacteria.</title>
        <authorList>
            <person name="Sahin N."/>
            <person name="Tatar D."/>
        </authorList>
    </citation>
    <scope>NUCLEOTIDE SEQUENCE [LARGE SCALE GENOMIC DNA]</scope>
    <source>
        <strain evidence="14 15">SB3404</strain>
    </source>
</reference>
<dbReference type="EC" id="3.1.3.16" evidence="2"/>
<evidence type="ECO:0000256" key="11">
    <source>
        <dbReference type="ARBA" id="ARBA00079123"/>
    </source>
</evidence>
<dbReference type="GO" id="GO:0004722">
    <property type="term" value="F:protein serine/threonine phosphatase activity"/>
    <property type="evidence" value="ECO:0007669"/>
    <property type="project" value="UniProtKB-EC"/>
</dbReference>
<feature type="compositionally biased region" description="Low complexity" evidence="12">
    <location>
        <begin position="326"/>
        <end position="337"/>
    </location>
</feature>
<keyword evidence="4" id="KW-0378">Hydrolase</keyword>
<evidence type="ECO:0000256" key="10">
    <source>
        <dbReference type="ARBA" id="ARBA00077741"/>
    </source>
</evidence>
<dbReference type="EMBL" id="JAAKZZ010000284">
    <property type="protein sequence ID" value="NGO71277.1"/>
    <property type="molecule type" value="Genomic_DNA"/>
</dbReference>
<feature type="domain" description="PPM-type phosphatase" evidence="13">
    <location>
        <begin position="21"/>
        <end position="252"/>
    </location>
</feature>
<comment type="catalytic activity">
    <reaction evidence="8">
        <text>O-phospho-L-threonyl-[protein] + H2O = L-threonyl-[protein] + phosphate</text>
        <dbReference type="Rhea" id="RHEA:47004"/>
        <dbReference type="Rhea" id="RHEA-COMP:11060"/>
        <dbReference type="Rhea" id="RHEA-COMP:11605"/>
        <dbReference type="ChEBI" id="CHEBI:15377"/>
        <dbReference type="ChEBI" id="CHEBI:30013"/>
        <dbReference type="ChEBI" id="CHEBI:43474"/>
        <dbReference type="ChEBI" id="CHEBI:61977"/>
        <dbReference type="EC" id="3.1.3.16"/>
    </reaction>
</comment>
<keyword evidence="3" id="KW-0479">Metal-binding</keyword>
<dbReference type="InterPro" id="IPR036457">
    <property type="entry name" value="PPM-type-like_dom_sf"/>
</dbReference>
<sequence>MGTVRMYPEPTGEVRMSLSLRFAAGSHDGMIREHNEDSGYAGPRLLAVADGMGGQAAGEVASSEVISTMVQLDEDIPGSDILTSLGSAVQRANDQLRVMVEEDPQLEGMGTTLTALLWTGQRLGLVHVGDSRAYLLRDGQLTQITQDHTWVQRLVDEGRITEEEATTHPQRSLLMRALGSGDHVEPDLSIREVRAGDRYLLCSDGLSGVVSQQTLEETLASYQGPQETVQELIQLALRGGGPDNITCIVADVLDVGSVSTEDTLAGQLNDTPVIVGAVAETQQPLGGDPGALRTPAARAAELGRGGQSVPQQPAPGGTPEGGFGPPGSSDPSFAASPAGAFGPYADEEFTKGGGKRRWVKRSLWIAVALAVVGGGLYGGYRWTQTQYYVGAKEQHVALYRGIDQELAGVKLNDVYQDRPEIELKYLPLFQRKQVKETIALNSKKEAQEKVRELGAQAEVCKIVAEQKAQPKKSGKSGGDSEKKRKDEQNEPGDAGRRDSRGSQNGSTAGTGDGTGTGTGAGTGTGDGATGTTGNTGTTGATGTNAALRTAPGSQHDSTRVSDSSPSPGPKLTEKQRELAKQCTAP</sequence>
<evidence type="ECO:0000256" key="3">
    <source>
        <dbReference type="ARBA" id="ARBA00022723"/>
    </source>
</evidence>
<evidence type="ECO:0000256" key="6">
    <source>
        <dbReference type="ARBA" id="ARBA00023211"/>
    </source>
</evidence>
<dbReference type="PROSITE" id="PS51746">
    <property type="entry name" value="PPM_2"/>
    <property type="match status" value="1"/>
</dbReference>
<evidence type="ECO:0000256" key="1">
    <source>
        <dbReference type="ARBA" id="ARBA00001936"/>
    </source>
</evidence>
<keyword evidence="15" id="KW-1185">Reference proteome</keyword>
<dbReference type="AlphaFoldDB" id="A0A6G4X350"/>
<feature type="region of interest" description="Disordered" evidence="12">
    <location>
        <begin position="465"/>
        <end position="585"/>
    </location>
</feature>
<dbReference type="NCBIfam" id="NF033484">
    <property type="entry name" value="Stp1_PP2C_phos"/>
    <property type="match status" value="1"/>
</dbReference>
<evidence type="ECO:0000313" key="15">
    <source>
        <dbReference type="Proteomes" id="UP000477722"/>
    </source>
</evidence>
<dbReference type="FunFam" id="3.60.40.10:FF:000002">
    <property type="entry name" value="Serine/threonine phosphatase stp"/>
    <property type="match status" value="1"/>
</dbReference>
<name>A0A6G4X350_9ACTN</name>
<evidence type="ECO:0000256" key="7">
    <source>
        <dbReference type="ARBA" id="ARBA00047761"/>
    </source>
</evidence>
<dbReference type="SMART" id="SM00331">
    <property type="entry name" value="PP2C_SIG"/>
    <property type="match status" value="1"/>
</dbReference>
<dbReference type="Proteomes" id="UP000477722">
    <property type="component" value="Unassembled WGS sequence"/>
</dbReference>
<evidence type="ECO:0000313" key="14">
    <source>
        <dbReference type="EMBL" id="NGO71277.1"/>
    </source>
</evidence>
<keyword evidence="6" id="KW-0464">Manganese</keyword>
<feature type="compositionally biased region" description="Polar residues" evidence="12">
    <location>
        <begin position="551"/>
        <end position="565"/>
    </location>
</feature>
<feature type="compositionally biased region" description="Gly residues" evidence="12">
    <location>
        <begin position="508"/>
        <end position="530"/>
    </location>
</feature>
<feature type="compositionally biased region" description="Low complexity" evidence="12">
    <location>
        <begin position="531"/>
        <end position="546"/>
    </location>
</feature>
<evidence type="ECO:0000256" key="8">
    <source>
        <dbReference type="ARBA" id="ARBA00048336"/>
    </source>
</evidence>
<dbReference type="SMART" id="SM00332">
    <property type="entry name" value="PP2Cc"/>
    <property type="match status" value="1"/>
</dbReference>
<evidence type="ECO:0000256" key="5">
    <source>
        <dbReference type="ARBA" id="ARBA00022912"/>
    </source>
</evidence>
<organism evidence="14 15">
    <name type="scientific">Streptomyces boncukensis</name>
    <dbReference type="NCBI Taxonomy" id="2711219"/>
    <lineage>
        <taxon>Bacteria</taxon>
        <taxon>Bacillati</taxon>
        <taxon>Actinomycetota</taxon>
        <taxon>Actinomycetes</taxon>
        <taxon>Kitasatosporales</taxon>
        <taxon>Streptomycetaceae</taxon>
        <taxon>Streptomyces</taxon>
    </lineage>
</organism>
<gene>
    <name evidence="14" type="ORF">G5C65_23570</name>
</gene>
<evidence type="ECO:0000256" key="4">
    <source>
        <dbReference type="ARBA" id="ARBA00022801"/>
    </source>
</evidence>
<dbReference type="InterPro" id="IPR001932">
    <property type="entry name" value="PPM-type_phosphatase-like_dom"/>
</dbReference>
<protein>
    <recommendedName>
        <fullName evidence="9">Serine/threonine protein phosphatase PstP</fullName>
        <ecNumber evidence="2">3.1.3.16</ecNumber>
    </recommendedName>
    <alternativeName>
        <fullName evidence="11">Mycobacterial Ser/Thr phosphatase</fullName>
    </alternativeName>
    <alternativeName>
        <fullName evidence="10">PP2C-family Ser/Thr phosphatase</fullName>
    </alternativeName>
</protein>
<feature type="region of interest" description="Disordered" evidence="12">
    <location>
        <begin position="300"/>
        <end position="337"/>
    </location>
</feature>
<dbReference type="Gene3D" id="3.60.40.10">
    <property type="entry name" value="PPM-type phosphatase domain"/>
    <property type="match status" value="1"/>
</dbReference>
<dbReference type="GO" id="GO:0046872">
    <property type="term" value="F:metal ion binding"/>
    <property type="evidence" value="ECO:0007669"/>
    <property type="project" value="UniProtKB-KW"/>
</dbReference>
<comment type="catalytic activity">
    <reaction evidence="7">
        <text>O-phospho-L-seryl-[protein] + H2O = L-seryl-[protein] + phosphate</text>
        <dbReference type="Rhea" id="RHEA:20629"/>
        <dbReference type="Rhea" id="RHEA-COMP:9863"/>
        <dbReference type="Rhea" id="RHEA-COMP:11604"/>
        <dbReference type="ChEBI" id="CHEBI:15377"/>
        <dbReference type="ChEBI" id="CHEBI:29999"/>
        <dbReference type="ChEBI" id="CHEBI:43474"/>
        <dbReference type="ChEBI" id="CHEBI:83421"/>
        <dbReference type="EC" id="3.1.3.16"/>
    </reaction>
</comment>
<comment type="caution">
    <text evidence="14">The sequence shown here is derived from an EMBL/GenBank/DDBJ whole genome shotgun (WGS) entry which is preliminary data.</text>
</comment>
<evidence type="ECO:0000259" key="13">
    <source>
        <dbReference type="PROSITE" id="PS51746"/>
    </source>
</evidence>
<proteinExistence type="predicted"/>
<evidence type="ECO:0000256" key="12">
    <source>
        <dbReference type="SAM" id="MobiDB-lite"/>
    </source>
</evidence>
<comment type="cofactor">
    <cofactor evidence="1">
        <name>Mn(2+)</name>
        <dbReference type="ChEBI" id="CHEBI:29035"/>
    </cofactor>
</comment>
<keyword evidence="5" id="KW-0904">Protein phosphatase</keyword>